<reference evidence="1 2" key="1">
    <citation type="submission" date="2015-07" db="EMBL/GenBank/DDBJ databases">
        <title>Genome sequencing project for genomic taxonomy and phylogenomics of Bacillus-like bacteria.</title>
        <authorList>
            <person name="Liu B."/>
            <person name="Wang J."/>
            <person name="Zhu Y."/>
            <person name="Liu G."/>
            <person name="Chen Q."/>
            <person name="Chen Z."/>
            <person name="Che J."/>
            <person name="Ge C."/>
            <person name="Shi H."/>
            <person name="Pan Z."/>
            <person name="Liu X."/>
        </authorList>
    </citation>
    <scope>NUCLEOTIDE SEQUENCE [LARGE SCALE GENOMIC DNA]</scope>
    <source>
        <strain evidence="1 2">DSM 54</strain>
    </source>
</reference>
<protein>
    <submittedName>
        <fullName evidence="1">Uncharacterized protein</fullName>
    </submittedName>
</protein>
<gene>
    <name evidence="1" type="ORF">ADM90_01380</name>
</gene>
<comment type="caution">
    <text evidence="1">The sequence shown here is derived from an EMBL/GenBank/DDBJ whole genome shotgun (WGS) entry which is preliminary data.</text>
</comment>
<accession>A0A0M9DN98</accession>
<dbReference type="STRING" id="33935.ADM90_01380"/>
<sequence length="73" mass="8116">MNTLIEAEGLTASECLEKIAKVDRAYQILMLSRKTGEVIFFIPTGDHVVVMGRLKGIFVSLIQSLLLLKNLPK</sequence>
<proteinExistence type="predicted"/>
<organism evidence="1 2">
    <name type="scientific">Lysinibacillus macroides</name>
    <dbReference type="NCBI Taxonomy" id="33935"/>
    <lineage>
        <taxon>Bacteria</taxon>
        <taxon>Bacillati</taxon>
        <taxon>Bacillota</taxon>
        <taxon>Bacilli</taxon>
        <taxon>Bacillales</taxon>
        <taxon>Bacillaceae</taxon>
        <taxon>Lysinibacillus</taxon>
    </lineage>
</organism>
<evidence type="ECO:0000313" key="2">
    <source>
        <dbReference type="Proteomes" id="UP000037977"/>
    </source>
</evidence>
<dbReference type="EMBL" id="LGCI01000002">
    <property type="protein sequence ID" value="KOY84093.1"/>
    <property type="molecule type" value="Genomic_DNA"/>
</dbReference>
<keyword evidence="2" id="KW-1185">Reference proteome</keyword>
<dbReference type="AlphaFoldDB" id="A0A0M9DN98"/>
<dbReference type="Proteomes" id="UP000037977">
    <property type="component" value="Unassembled WGS sequence"/>
</dbReference>
<dbReference type="PATRIC" id="fig|33935.3.peg.3125"/>
<evidence type="ECO:0000313" key="1">
    <source>
        <dbReference type="EMBL" id="KOY84093.1"/>
    </source>
</evidence>
<name>A0A0M9DN98_9BACI</name>